<accession>A0A699IPY6</accession>
<evidence type="ECO:0000313" key="2">
    <source>
        <dbReference type="EMBL" id="GEZ69472.1"/>
    </source>
</evidence>
<dbReference type="EMBL" id="BKCJ010311125">
    <property type="protein sequence ID" value="GEZ69472.1"/>
    <property type="molecule type" value="Genomic_DNA"/>
</dbReference>
<name>A0A699IPY6_TANCI</name>
<keyword evidence="2" id="KW-0695">RNA-directed DNA polymerase</keyword>
<proteinExistence type="predicted"/>
<sequence length="159" mass="18895">MLCTVLYPFIERHAQPYFFHVLIRQIDVKITFLNEVLKEEVYVSQLEGSIDQDHLNQVFRLKKALYGLKQAPRAWTPDLIKQLLQMQIMQGAKIQDEVLWKEQVENEVVELYFVKNTYQLADIFTKALEREWFEFLLNPLGMQSITSEELKRLAKSDEE</sequence>
<comment type="caution">
    <text evidence="2">The sequence shown here is derived from an EMBL/GenBank/DDBJ whole genome shotgun (WGS) entry which is preliminary data.</text>
</comment>
<gene>
    <name evidence="2" type="ORF">Tci_541445</name>
</gene>
<reference evidence="2" key="1">
    <citation type="journal article" date="2019" name="Sci. Rep.">
        <title>Draft genome of Tanacetum cinerariifolium, the natural source of mosquito coil.</title>
        <authorList>
            <person name="Yamashiro T."/>
            <person name="Shiraishi A."/>
            <person name="Satake H."/>
            <person name="Nakayama K."/>
        </authorList>
    </citation>
    <scope>NUCLEOTIDE SEQUENCE</scope>
</reference>
<dbReference type="Pfam" id="PF07727">
    <property type="entry name" value="RVT_2"/>
    <property type="match status" value="1"/>
</dbReference>
<organism evidence="2">
    <name type="scientific">Tanacetum cinerariifolium</name>
    <name type="common">Dalmatian daisy</name>
    <name type="synonym">Chrysanthemum cinerariifolium</name>
    <dbReference type="NCBI Taxonomy" id="118510"/>
    <lineage>
        <taxon>Eukaryota</taxon>
        <taxon>Viridiplantae</taxon>
        <taxon>Streptophyta</taxon>
        <taxon>Embryophyta</taxon>
        <taxon>Tracheophyta</taxon>
        <taxon>Spermatophyta</taxon>
        <taxon>Magnoliopsida</taxon>
        <taxon>eudicotyledons</taxon>
        <taxon>Gunneridae</taxon>
        <taxon>Pentapetalae</taxon>
        <taxon>asterids</taxon>
        <taxon>campanulids</taxon>
        <taxon>Asterales</taxon>
        <taxon>Asteraceae</taxon>
        <taxon>Asteroideae</taxon>
        <taxon>Anthemideae</taxon>
        <taxon>Anthemidinae</taxon>
        <taxon>Tanacetum</taxon>
    </lineage>
</organism>
<dbReference type="InterPro" id="IPR003114">
    <property type="entry name" value="Phox_assoc"/>
</dbReference>
<dbReference type="GO" id="GO:0003964">
    <property type="term" value="F:RNA-directed DNA polymerase activity"/>
    <property type="evidence" value="ECO:0007669"/>
    <property type="project" value="UniProtKB-KW"/>
</dbReference>
<protein>
    <submittedName>
        <fullName evidence="2">Putative RNA-directed DNA polymerase</fullName>
    </submittedName>
</protein>
<dbReference type="InterPro" id="IPR013103">
    <property type="entry name" value="RVT_2"/>
</dbReference>
<feature type="domain" description="PXA" evidence="1">
    <location>
        <begin position="1"/>
        <end position="30"/>
    </location>
</feature>
<evidence type="ECO:0000259" key="1">
    <source>
        <dbReference type="PROSITE" id="PS51207"/>
    </source>
</evidence>
<dbReference type="PROSITE" id="PS51207">
    <property type="entry name" value="PXA"/>
    <property type="match status" value="1"/>
</dbReference>
<dbReference type="AlphaFoldDB" id="A0A699IPY6"/>
<keyword evidence="2" id="KW-0808">Transferase</keyword>
<keyword evidence="2" id="KW-0548">Nucleotidyltransferase</keyword>